<evidence type="ECO:0000256" key="1">
    <source>
        <dbReference type="SAM" id="MobiDB-lite"/>
    </source>
</evidence>
<dbReference type="AlphaFoldDB" id="A0A9R1VGH6"/>
<name>A0A9R1VGH6_LACSA</name>
<reference evidence="2 3" key="1">
    <citation type="journal article" date="2017" name="Nat. Commun.">
        <title>Genome assembly with in vitro proximity ligation data and whole-genome triplication in lettuce.</title>
        <authorList>
            <person name="Reyes-Chin-Wo S."/>
            <person name="Wang Z."/>
            <person name="Yang X."/>
            <person name="Kozik A."/>
            <person name="Arikit S."/>
            <person name="Song C."/>
            <person name="Xia L."/>
            <person name="Froenicke L."/>
            <person name="Lavelle D.O."/>
            <person name="Truco M.J."/>
            <person name="Xia R."/>
            <person name="Zhu S."/>
            <person name="Xu C."/>
            <person name="Xu H."/>
            <person name="Xu X."/>
            <person name="Cox K."/>
            <person name="Korf I."/>
            <person name="Meyers B.C."/>
            <person name="Michelmore R.W."/>
        </authorList>
    </citation>
    <scope>NUCLEOTIDE SEQUENCE [LARGE SCALE GENOMIC DNA]</scope>
    <source>
        <strain evidence="3">cv. Salinas</strain>
        <tissue evidence="2">Seedlings</tissue>
    </source>
</reference>
<protein>
    <submittedName>
        <fullName evidence="2">Uncharacterized protein</fullName>
    </submittedName>
</protein>
<evidence type="ECO:0000313" key="3">
    <source>
        <dbReference type="Proteomes" id="UP000235145"/>
    </source>
</evidence>
<dbReference type="EMBL" id="NBSK02000005">
    <property type="protein sequence ID" value="KAJ0204869.1"/>
    <property type="molecule type" value="Genomic_DNA"/>
</dbReference>
<accession>A0A9R1VGH6</accession>
<dbReference type="Proteomes" id="UP000235145">
    <property type="component" value="Unassembled WGS sequence"/>
</dbReference>
<comment type="caution">
    <text evidence="2">The sequence shown here is derived from an EMBL/GenBank/DDBJ whole genome shotgun (WGS) entry which is preliminary data.</text>
</comment>
<gene>
    <name evidence="2" type="ORF">LSAT_V11C500245870</name>
</gene>
<evidence type="ECO:0000313" key="2">
    <source>
        <dbReference type="EMBL" id="KAJ0204869.1"/>
    </source>
</evidence>
<feature type="region of interest" description="Disordered" evidence="1">
    <location>
        <begin position="1"/>
        <end position="20"/>
    </location>
</feature>
<sequence length="133" mass="14680">MVPFLKGEPHSTDSSPSSSFTSIPLVEFKHATIKGEPPVSGCSGFFHDDIFEGTFTSDYPPLPKEQYEVVCTPQTLKETHVTKWSKDHPAEQIIGDLDSGVVICLATKNECLYESFLSMTEPKVIKEALQDAD</sequence>
<proteinExistence type="predicted"/>
<organism evidence="2 3">
    <name type="scientific">Lactuca sativa</name>
    <name type="common">Garden lettuce</name>
    <dbReference type="NCBI Taxonomy" id="4236"/>
    <lineage>
        <taxon>Eukaryota</taxon>
        <taxon>Viridiplantae</taxon>
        <taxon>Streptophyta</taxon>
        <taxon>Embryophyta</taxon>
        <taxon>Tracheophyta</taxon>
        <taxon>Spermatophyta</taxon>
        <taxon>Magnoliopsida</taxon>
        <taxon>eudicotyledons</taxon>
        <taxon>Gunneridae</taxon>
        <taxon>Pentapetalae</taxon>
        <taxon>asterids</taxon>
        <taxon>campanulids</taxon>
        <taxon>Asterales</taxon>
        <taxon>Asteraceae</taxon>
        <taxon>Cichorioideae</taxon>
        <taxon>Cichorieae</taxon>
        <taxon>Lactucinae</taxon>
        <taxon>Lactuca</taxon>
    </lineage>
</organism>
<keyword evidence="3" id="KW-1185">Reference proteome</keyword>